<keyword evidence="3" id="KW-1185">Reference proteome</keyword>
<protein>
    <recommendedName>
        <fullName evidence="4">DUF1963 domain-containing protein</fullName>
    </recommendedName>
</protein>
<reference evidence="2 3" key="1">
    <citation type="submission" date="2017-09" db="EMBL/GenBank/DDBJ databases">
        <authorList>
            <person name="Ehlers B."/>
            <person name="Leendertz F.H."/>
        </authorList>
    </citation>
    <scope>NUCLEOTIDE SEQUENCE [LARGE SCALE GENOMIC DNA]</scope>
    <source>
        <strain evidence="2 3">CGMCC 4.6857</strain>
    </source>
</reference>
<dbReference type="OrthoDB" id="4332009at2"/>
<evidence type="ECO:0000256" key="1">
    <source>
        <dbReference type="SAM" id="MobiDB-lite"/>
    </source>
</evidence>
<accession>A0A285H740</accession>
<gene>
    <name evidence="2" type="ORF">SAMN05421748_103559</name>
</gene>
<evidence type="ECO:0008006" key="4">
    <source>
        <dbReference type="Google" id="ProtNLM"/>
    </source>
</evidence>
<proteinExistence type="predicted"/>
<dbReference type="RefSeq" id="WP_097319855.1">
    <property type="nucleotide sequence ID" value="NZ_OBDY01000003.1"/>
</dbReference>
<organism evidence="2 3">
    <name type="scientific">Paractinoplanes atraurantiacus</name>
    <dbReference type="NCBI Taxonomy" id="1036182"/>
    <lineage>
        <taxon>Bacteria</taxon>
        <taxon>Bacillati</taxon>
        <taxon>Actinomycetota</taxon>
        <taxon>Actinomycetes</taxon>
        <taxon>Micromonosporales</taxon>
        <taxon>Micromonosporaceae</taxon>
        <taxon>Paractinoplanes</taxon>
    </lineage>
</organism>
<dbReference type="Proteomes" id="UP000219612">
    <property type="component" value="Unassembled WGS sequence"/>
</dbReference>
<evidence type="ECO:0000313" key="2">
    <source>
        <dbReference type="EMBL" id="SNY31434.1"/>
    </source>
</evidence>
<feature type="region of interest" description="Disordered" evidence="1">
    <location>
        <begin position="19"/>
        <end position="38"/>
    </location>
</feature>
<evidence type="ECO:0000313" key="3">
    <source>
        <dbReference type="Proteomes" id="UP000219612"/>
    </source>
</evidence>
<sequence>MTRRAEIEEAVPGLREYARDATRLRPAPGEPSAAESSVGGPLLWPAGEAWPHCADDDHYLDRLLTVETVWRQRRIYAAAQARAAATGKPYEVTDAERAELPGYDYSEPHAAARRPIALVPVAQLYRRDVPGIDWPEDADLLQVLWCPLDHESTGYNPRVEFRWRRAGDVGVTLGSVPQPAVVNEDYLATPCVVRPEVVREHEYDALLPDELRAQAERWADRHGLDYDDDLSVAPGWKAGGFASWSLSDWHAVDCATCGSPMKLLITAASSEDDGTPRTPTDVVIGRGYSLYVFACPRDARHPPGTAMQ</sequence>
<name>A0A285H740_9ACTN</name>
<dbReference type="EMBL" id="OBDY01000003">
    <property type="protein sequence ID" value="SNY31434.1"/>
    <property type="molecule type" value="Genomic_DNA"/>
</dbReference>
<dbReference type="Gene3D" id="2.30.320.10">
    <property type="entry name" value="YwqG-like"/>
    <property type="match status" value="1"/>
</dbReference>
<dbReference type="AlphaFoldDB" id="A0A285H740"/>